<feature type="compositionally biased region" description="Pro residues" evidence="4">
    <location>
        <begin position="78"/>
        <end position="92"/>
    </location>
</feature>
<gene>
    <name evidence="8" type="ORF">ACFSCW_12745</name>
</gene>
<dbReference type="Gene3D" id="2.40.160.50">
    <property type="entry name" value="membrane protein fhac: a member of the omp85/tpsb transporter family"/>
    <property type="match status" value="1"/>
</dbReference>
<keyword evidence="1" id="KW-0472">Membrane</keyword>
<evidence type="ECO:0000259" key="6">
    <source>
        <dbReference type="Pfam" id="PF03865"/>
    </source>
</evidence>
<dbReference type="EMBL" id="JBHUDY010000001">
    <property type="protein sequence ID" value="MFD1612671.1"/>
    <property type="molecule type" value="Genomic_DNA"/>
</dbReference>
<proteinExistence type="predicted"/>
<evidence type="ECO:0000313" key="8">
    <source>
        <dbReference type="EMBL" id="MFD1612671.1"/>
    </source>
</evidence>
<keyword evidence="5" id="KW-0732">Signal</keyword>
<dbReference type="PANTHER" id="PTHR34597:SF3">
    <property type="entry name" value="OUTER MEMBRANE TRANSPORTER CDIB"/>
    <property type="match status" value="1"/>
</dbReference>
<feature type="compositionally biased region" description="Pro residues" evidence="4">
    <location>
        <begin position="35"/>
        <end position="56"/>
    </location>
</feature>
<dbReference type="InterPro" id="IPR051544">
    <property type="entry name" value="TPS_OM_transporter"/>
</dbReference>
<evidence type="ECO:0000259" key="7">
    <source>
        <dbReference type="Pfam" id="PF08479"/>
    </source>
</evidence>
<protein>
    <submittedName>
        <fullName evidence="8">ShlB/FhaC/HecB family hemolysin secretion/activation protein</fullName>
    </submittedName>
</protein>
<evidence type="ECO:0000313" key="9">
    <source>
        <dbReference type="Proteomes" id="UP001597115"/>
    </source>
</evidence>
<feature type="signal peptide" evidence="5">
    <location>
        <begin position="1"/>
        <end position="20"/>
    </location>
</feature>
<dbReference type="InterPro" id="IPR013686">
    <property type="entry name" value="Polypept-transport_assoc_ShlB"/>
</dbReference>
<feature type="region of interest" description="Disordered" evidence="4">
    <location>
        <begin position="72"/>
        <end position="93"/>
    </location>
</feature>
<dbReference type="Pfam" id="PF03865">
    <property type="entry name" value="ShlB"/>
    <property type="match status" value="1"/>
</dbReference>
<evidence type="ECO:0000256" key="5">
    <source>
        <dbReference type="SAM" id="SignalP"/>
    </source>
</evidence>
<dbReference type="Proteomes" id="UP001597115">
    <property type="component" value="Unassembled WGS sequence"/>
</dbReference>
<evidence type="ECO:0000256" key="1">
    <source>
        <dbReference type="ARBA" id="ARBA00022452"/>
    </source>
</evidence>
<dbReference type="InterPro" id="IPR005565">
    <property type="entry name" value="Hemolysn_activator_HlyB_C"/>
</dbReference>
<dbReference type="RefSeq" id="WP_380889785.1">
    <property type="nucleotide sequence ID" value="NZ_JBHUDY010000001.1"/>
</dbReference>
<dbReference type="Gene3D" id="3.10.20.310">
    <property type="entry name" value="membrane protein fhac"/>
    <property type="match status" value="1"/>
</dbReference>
<keyword evidence="2" id="KW-0812">Transmembrane</keyword>
<sequence length="619" mass="66354">MRAGLSASVIALFAASAAYAQPPEAGRVRTGPQAEPLPTPAFPEPKPGLTTPPPAAVAPVETGEVTLSQVDVQSAAPSQPPLPRPGWTPAPDPLGGVRLDHREDEALDAAWVRRQFEANGLIGKPVGYDRIVALVQLINLAYVANGYVNSGVLVDRGQSGDGVLHLRLVYGALTAGGNADPVEVVFPGDHRRGLSEQYVRAQMPAAERVPLDIAAIEHDFRLLADDPAIRTVNADVRPGARPGEARLALNVDPAPRYDLYVSYANNRSPSVGGERVSVGGSMRGLLTAGDLVSAEYGSTDGLDDVTAYYNAPLTRSLGLTLRGGYNDAAVVTGALLPLDIRSDEYFVEGGMTLKLVQRPLTGGMRPGTWQAAQSGSVGLLVAHRRVRSSLLGAPFAFSPGAVDGRTEYTALRFIGDYTRRSLDTVLAVSFTGTLGLEGTRPADRTLVSPSENFFSALLQANFARRLTRHRLELRLRLAVQKSSGILYAPERFSLGGFDTVRGYRETALLVDEAVVGSIEFAQPVNLFGSRRIGGFEPGNFTFSAFTDMGTTNNRHSPDPDERMIASVGVSAAWTPAPWLFGRATYGEALVGLRLPGQRNIQDRGFSFRVTFRPLELFRK</sequence>
<organism evidence="8 9">
    <name type="scientific">Sphingomonas tabacisoli</name>
    <dbReference type="NCBI Taxonomy" id="2249466"/>
    <lineage>
        <taxon>Bacteria</taxon>
        <taxon>Pseudomonadati</taxon>
        <taxon>Pseudomonadota</taxon>
        <taxon>Alphaproteobacteria</taxon>
        <taxon>Sphingomonadales</taxon>
        <taxon>Sphingomonadaceae</taxon>
        <taxon>Sphingomonas</taxon>
    </lineage>
</organism>
<feature type="domain" description="Haemolysin activator HlyB C-terminal" evidence="6">
    <location>
        <begin position="431"/>
        <end position="569"/>
    </location>
</feature>
<feature type="region of interest" description="Disordered" evidence="4">
    <location>
        <begin position="21"/>
        <end position="60"/>
    </location>
</feature>
<keyword evidence="9" id="KW-1185">Reference proteome</keyword>
<evidence type="ECO:0000256" key="3">
    <source>
        <dbReference type="ARBA" id="ARBA00023237"/>
    </source>
</evidence>
<evidence type="ECO:0000256" key="4">
    <source>
        <dbReference type="SAM" id="MobiDB-lite"/>
    </source>
</evidence>
<feature type="chain" id="PRO_5045693888" evidence="5">
    <location>
        <begin position="21"/>
        <end position="619"/>
    </location>
</feature>
<keyword evidence="1" id="KW-1134">Transmembrane beta strand</keyword>
<dbReference type="Pfam" id="PF08479">
    <property type="entry name" value="POTRA_2"/>
    <property type="match status" value="1"/>
</dbReference>
<name>A0ABW4I3X8_9SPHN</name>
<accession>A0ABW4I3X8</accession>
<dbReference type="PANTHER" id="PTHR34597">
    <property type="entry name" value="SLR1661 PROTEIN"/>
    <property type="match status" value="1"/>
</dbReference>
<evidence type="ECO:0000256" key="2">
    <source>
        <dbReference type="ARBA" id="ARBA00022692"/>
    </source>
</evidence>
<reference evidence="9" key="1">
    <citation type="journal article" date="2019" name="Int. J. Syst. Evol. Microbiol.">
        <title>The Global Catalogue of Microorganisms (GCM) 10K type strain sequencing project: providing services to taxonomists for standard genome sequencing and annotation.</title>
        <authorList>
            <consortium name="The Broad Institute Genomics Platform"/>
            <consortium name="The Broad Institute Genome Sequencing Center for Infectious Disease"/>
            <person name="Wu L."/>
            <person name="Ma J."/>
        </authorList>
    </citation>
    <scope>NUCLEOTIDE SEQUENCE [LARGE SCALE GENOMIC DNA]</scope>
    <source>
        <strain evidence="9">CGMCC 1.16275</strain>
    </source>
</reference>
<comment type="caution">
    <text evidence="8">The sequence shown here is derived from an EMBL/GenBank/DDBJ whole genome shotgun (WGS) entry which is preliminary data.</text>
</comment>
<keyword evidence="3" id="KW-0998">Cell outer membrane</keyword>
<feature type="domain" description="Polypeptide-transport-associated ShlB-type" evidence="7">
    <location>
        <begin position="118"/>
        <end position="171"/>
    </location>
</feature>